<reference evidence="3" key="1">
    <citation type="submission" date="2022-11" db="UniProtKB">
        <authorList>
            <consortium name="WormBaseParasite"/>
        </authorList>
    </citation>
    <scope>IDENTIFICATION</scope>
</reference>
<dbReference type="InterPro" id="IPR001304">
    <property type="entry name" value="C-type_lectin-like"/>
</dbReference>
<dbReference type="Proteomes" id="UP000887581">
    <property type="component" value="Unplaced"/>
</dbReference>
<dbReference type="SUPFAM" id="SSF56436">
    <property type="entry name" value="C-type lectin-like"/>
    <property type="match status" value="1"/>
</dbReference>
<dbReference type="InterPro" id="IPR050111">
    <property type="entry name" value="C-type_lectin/snaclec_domain"/>
</dbReference>
<dbReference type="SMART" id="SM00034">
    <property type="entry name" value="CLECT"/>
    <property type="match status" value="1"/>
</dbReference>
<dbReference type="PANTHER" id="PTHR22803">
    <property type="entry name" value="MANNOSE, PHOSPHOLIPASE, LECTIN RECEPTOR RELATED"/>
    <property type="match status" value="1"/>
</dbReference>
<dbReference type="InterPro" id="IPR016187">
    <property type="entry name" value="CTDL_fold"/>
</dbReference>
<accession>A0A915PZ47</accession>
<dbReference type="CDD" id="cd00037">
    <property type="entry name" value="CLECT"/>
    <property type="match status" value="1"/>
</dbReference>
<dbReference type="PROSITE" id="PS50041">
    <property type="entry name" value="C_TYPE_LECTIN_2"/>
    <property type="match status" value="1"/>
</dbReference>
<dbReference type="WBParaSite" id="sdigi.contig384.g7929.t1">
    <property type="protein sequence ID" value="sdigi.contig384.g7929.t1"/>
    <property type="gene ID" value="sdigi.contig384.g7929"/>
</dbReference>
<evidence type="ECO:0000313" key="2">
    <source>
        <dbReference type="Proteomes" id="UP000887581"/>
    </source>
</evidence>
<sequence>MYCKHVALCSTCEPGWRFSPHSRKCTKFFTKAVTWTEAEFHCRILGGYHLSIHGVKENKFAKEIAHDAPEIWLGIAEFGKSLKKQWSDKSAFDFKGWKNGQKPESQPGKPCTKMNTTNGEWFQSCCRKVAPYICQKDSQSRQPYHVEKMKNDIVTHKSKRDVPFEQRWRFLLRK</sequence>
<evidence type="ECO:0000259" key="1">
    <source>
        <dbReference type="PROSITE" id="PS50041"/>
    </source>
</evidence>
<protein>
    <submittedName>
        <fullName evidence="3">C-type lectin domain-containing protein</fullName>
    </submittedName>
</protein>
<dbReference type="InterPro" id="IPR016186">
    <property type="entry name" value="C-type_lectin-like/link_sf"/>
</dbReference>
<organism evidence="2 3">
    <name type="scientific">Setaria digitata</name>
    <dbReference type="NCBI Taxonomy" id="48799"/>
    <lineage>
        <taxon>Eukaryota</taxon>
        <taxon>Metazoa</taxon>
        <taxon>Ecdysozoa</taxon>
        <taxon>Nematoda</taxon>
        <taxon>Chromadorea</taxon>
        <taxon>Rhabditida</taxon>
        <taxon>Spirurina</taxon>
        <taxon>Spiruromorpha</taxon>
        <taxon>Filarioidea</taxon>
        <taxon>Setariidae</taxon>
        <taxon>Setaria</taxon>
    </lineage>
</organism>
<name>A0A915PZ47_9BILA</name>
<evidence type="ECO:0000313" key="3">
    <source>
        <dbReference type="WBParaSite" id="sdigi.contig384.g7929.t1"/>
    </source>
</evidence>
<dbReference type="AlphaFoldDB" id="A0A915PZ47"/>
<feature type="domain" description="C-type lectin" evidence="1">
    <location>
        <begin position="21"/>
        <end position="135"/>
    </location>
</feature>
<dbReference type="Gene3D" id="3.10.100.10">
    <property type="entry name" value="Mannose-Binding Protein A, subunit A"/>
    <property type="match status" value="1"/>
</dbReference>
<keyword evidence="2" id="KW-1185">Reference proteome</keyword>
<dbReference type="Pfam" id="PF00059">
    <property type="entry name" value="Lectin_C"/>
    <property type="match status" value="1"/>
</dbReference>
<proteinExistence type="predicted"/>